<protein>
    <submittedName>
        <fullName evidence="1">Transcriptional regulator</fullName>
    </submittedName>
</protein>
<dbReference type="RefSeq" id="WP_125599385.1">
    <property type="nucleotide sequence ID" value="NZ_JBHSSM010000014.1"/>
</dbReference>
<comment type="caution">
    <text evidence="1">The sequence shown here is derived from an EMBL/GenBank/DDBJ whole genome shotgun (WGS) entry which is preliminary data.</text>
</comment>
<dbReference type="Proteomes" id="UP001596310">
    <property type="component" value="Unassembled WGS sequence"/>
</dbReference>
<proteinExistence type="predicted"/>
<dbReference type="EMBL" id="JBHSSM010000014">
    <property type="protein sequence ID" value="MFC6314704.1"/>
    <property type="molecule type" value="Genomic_DNA"/>
</dbReference>
<sequence>MKNQFAKVAALKNDYTTFTLATATKYGLTRYGLAGLIRDGVLTKTATNTYVFADYLEDDLALTTQIYQTAVISGITALILYDLTDEMPWIYDLTFPKGYHPNAEILARRYILPHYRTNDYYTAGITTARTPNGNLVRAYSVERTLLDVWQDKKIEAYIQNDACQRYLESEYFNYNSMLTLEKLQQKLYPESSLLRVLELIKQ</sequence>
<accession>A0ABW1ULA1</accession>
<gene>
    <name evidence="1" type="ORF">ACFQHW_03875</name>
</gene>
<keyword evidence="2" id="KW-1185">Reference proteome</keyword>
<name>A0ABW1ULA1_9LACO</name>
<organism evidence="1 2">
    <name type="scientific">Lapidilactobacillus achengensis</name>
    <dbReference type="NCBI Taxonomy" id="2486000"/>
    <lineage>
        <taxon>Bacteria</taxon>
        <taxon>Bacillati</taxon>
        <taxon>Bacillota</taxon>
        <taxon>Bacilli</taxon>
        <taxon>Lactobacillales</taxon>
        <taxon>Lactobacillaceae</taxon>
        <taxon>Lapidilactobacillus</taxon>
    </lineage>
</organism>
<reference evidence="2" key="1">
    <citation type="journal article" date="2019" name="Int. J. Syst. Evol. Microbiol.">
        <title>The Global Catalogue of Microorganisms (GCM) 10K type strain sequencing project: providing services to taxonomists for standard genome sequencing and annotation.</title>
        <authorList>
            <consortium name="The Broad Institute Genomics Platform"/>
            <consortium name="The Broad Institute Genome Sequencing Center for Infectious Disease"/>
            <person name="Wu L."/>
            <person name="Ma J."/>
        </authorList>
    </citation>
    <scope>NUCLEOTIDE SEQUENCE [LARGE SCALE GENOMIC DNA]</scope>
    <source>
        <strain evidence="2">CCM 8897</strain>
    </source>
</reference>
<evidence type="ECO:0000313" key="1">
    <source>
        <dbReference type="EMBL" id="MFC6314704.1"/>
    </source>
</evidence>
<evidence type="ECO:0000313" key="2">
    <source>
        <dbReference type="Proteomes" id="UP001596310"/>
    </source>
</evidence>